<comment type="function">
    <text evidence="7">Catalyzes the methyl esterification of L-isoaspartyl residues in peptides and proteins that result from spontaneous decomposition of normal L-aspartyl and L-asparaginyl residues. It plays a role in the repair and/or degradation of damaged proteins.</text>
</comment>
<keyword evidence="9" id="KW-1185">Reference proteome</keyword>
<evidence type="ECO:0000256" key="2">
    <source>
        <dbReference type="ARBA" id="ARBA00005369"/>
    </source>
</evidence>
<dbReference type="InterPro" id="IPR029063">
    <property type="entry name" value="SAM-dependent_MTases_sf"/>
</dbReference>
<organism evidence="8 9">
    <name type="scientific">Volucribacter psittacicida</name>
    <dbReference type="NCBI Taxonomy" id="203482"/>
    <lineage>
        <taxon>Bacteria</taxon>
        <taxon>Pseudomonadati</taxon>
        <taxon>Pseudomonadota</taxon>
        <taxon>Gammaproteobacteria</taxon>
        <taxon>Pasteurellales</taxon>
        <taxon>Pasteurellaceae</taxon>
        <taxon>Volucribacter</taxon>
    </lineage>
</organism>
<dbReference type="NCBIfam" id="NF001453">
    <property type="entry name" value="PRK00312.1"/>
    <property type="match status" value="1"/>
</dbReference>
<evidence type="ECO:0000256" key="7">
    <source>
        <dbReference type="HAMAP-Rule" id="MF_00090"/>
    </source>
</evidence>
<evidence type="ECO:0000256" key="5">
    <source>
        <dbReference type="ARBA" id="ARBA00022679"/>
    </source>
</evidence>
<dbReference type="EC" id="2.1.1.77" evidence="7"/>
<keyword evidence="5 7" id="KW-0808">Transferase</keyword>
<dbReference type="NCBIfam" id="TIGR00080">
    <property type="entry name" value="pimt"/>
    <property type="match status" value="1"/>
</dbReference>
<gene>
    <name evidence="7" type="primary">pcm</name>
    <name evidence="8" type="ORF">EV694_1187</name>
</gene>
<comment type="caution">
    <text evidence="8">The sequence shown here is derived from an EMBL/GenBank/DDBJ whole genome shotgun (WGS) entry which is preliminary data.</text>
</comment>
<dbReference type="GO" id="GO:0005737">
    <property type="term" value="C:cytoplasm"/>
    <property type="evidence" value="ECO:0007669"/>
    <property type="project" value="UniProtKB-SubCell"/>
</dbReference>
<evidence type="ECO:0000256" key="3">
    <source>
        <dbReference type="ARBA" id="ARBA00022490"/>
    </source>
</evidence>
<protein>
    <recommendedName>
        <fullName evidence="7">Protein-L-isoaspartate O-methyltransferase</fullName>
        <ecNumber evidence="7">2.1.1.77</ecNumber>
    </recommendedName>
    <alternativeName>
        <fullName evidence="7">L-isoaspartyl protein carboxyl methyltransferase</fullName>
    </alternativeName>
    <alternativeName>
        <fullName evidence="7">Protein L-isoaspartyl methyltransferase</fullName>
    </alternativeName>
    <alternativeName>
        <fullName evidence="7">Protein-beta-aspartate methyltransferase</fullName>
        <shortName evidence="7">PIMT</shortName>
    </alternativeName>
</protein>
<proteinExistence type="inferred from homology"/>
<dbReference type="OrthoDB" id="9810066at2"/>
<comment type="caution">
    <text evidence="7">Lacks conserved residue(s) required for the propagation of feature annotation.</text>
</comment>
<comment type="catalytic activity">
    <reaction evidence="7">
        <text>[protein]-L-isoaspartate + S-adenosyl-L-methionine = [protein]-L-isoaspartate alpha-methyl ester + S-adenosyl-L-homocysteine</text>
        <dbReference type="Rhea" id="RHEA:12705"/>
        <dbReference type="Rhea" id="RHEA-COMP:12143"/>
        <dbReference type="Rhea" id="RHEA-COMP:12144"/>
        <dbReference type="ChEBI" id="CHEBI:57856"/>
        <dbReference type="ChEBI" id="CHEBI:59789"/>
        <dbReference type="ChEBI" id="CHEBI:90596"/>
        <dbReference type="ChEBI" id="CHEBI:90598"/>
        <dbReference type="EC" id="2.1.1.77"/>
    </reaction>
</comment>
<sequence length="208" mass="23943">MPTPEQRKLVQQLYQQGITDERVLQAIYETPRPHFVDEAFAHRCYEDIVPISEGQTLTHPYTSARMTELLQVEPHHHILEIGTGSGYQTAVLAKLADKVFSVERIKKLQWQAIRRLKQLDLYNIQFKHDDGWQGWQAKAPFDGIIVTAAPETVPIALLHQLKDNGRLIIPVGNEHQQVLQRITRYGDDFYVENIEQAKFVPLVEGEII</sequence>
<dbReference type="CDD" id="cd02440">
    <property type="entry name" value="AdoMet_MTases"/>
    <property type="match status" value="1"/>
</dbReference>
<dbReference type="GO" id="GO:0004719">
    <property type="term" value="F:protein-L-isoaspartate (D-aspartate) O-methyltransferase activity"/>
    <property type="evidence" value="ECO:0007669"/>
    <property type="project" value="UniProtKB-UniRule"/>
</dbReference>
<dbReference type="EMBL" id="SMFT01000002">
    <property type="protein sequence ID" value="TCJ98763.1"/>
    <property type="molecule type" value="Genomic_DNA"/>
</dbReference>
<keyword evidence="4 7" id="KW-0489">Methyltransferase</keyword>
<comment type="similarity">
    <text evidence="2 7">Belongs to the methyltransferase superfamily. L-isoaspartyl/D-aspartyl protein methyltransferase family.</text>
</comment>
<dbReference type="GO" id="GO:0030091">
    <property type="term" value="P:protein repair"/>
    <property type="evidence" value="ECO:0007669"/>
    <property type="project" value="UniProtKB-UniRule"/>
</dbReference>
<reference evidence="8 9" key="1">
    <citation type="submission" date="2019-03" db="EMBL/GenBank/DDBJ databases">
        <title>Genomic Encyclopedia of Type Strains, Phase IV (KMG-IV): sequencing the most valuable type-strain genomes for metagenomic binning, comparative biology and taxonomic classification.</title>
        <authorList>
            <person name="Goeker M."/>
        </authorList>
    </citation>
    <scope>NUCLEOTIDE SEQUENCE [LARGE SCALE GENOMIC DNA]</scope>
    <source>
        <strain evidence="8 9">DSM 15534</strain>
    </source>
</reference>
<dbReference type="InterPro" id="IPR000682">
    <property type="entry name" value="PCMT"/>
</dbReference>
<keyword evidence="6 7" id="KW-0949">S-adenosyl-L-methionine</keyword>
<dbReference type="Proteomes" id="UP000294702">
    <property type="component" value="Unassembled WGS sequence"/>
</dbReference>
<dbReference type="FunFam" id="3.40.50.150:FF:000010">
    <property type="entry name" value="Protein-L-isoaspartate O-methyltransferase"/>
    <property type="match status" value="1"/>
</dbReference>
<comment type="subcellular location">
    <subcellularLocation>
        <location evidence="1 7">Cytoplasm</location>
    </subcellularLocation>
</comment>
<name>A0A4R1FV75_9PAST</name>
<dbReference type="Gene3D" id="3.40.50.150">
    <property type="entry name" value="Vaccinia Virus protein VP39"/>
    <property type="match status" value="1"/>
</dbReference>
<dbReference type="Pfam" id="PF01135">
    <property type="entry name" value="PCMT"/>
    <property type="match status" value="1"/>
</dbReference>
<accession>A0A4R1FV75</accession>
<evidence type="ECO:0000256" key="4">
    <source>
        <dbReference type="ARBA" id="ARBA00022603"/>
    </source>
</evidence>
<evidence type="ECO:0000313" key="9">
    <source>
        <dbReference type="Proteomes" id="UP000294702"/>
    </source>
</evidence>
<dbReference type="PANTHER" id="PTHR11579">
    <property type="entry name" value="PROTEIN-L-ISOASPARTATE O-METHYLTRANSFERASE"/>
    <property type="match status" value="1"/>
</dbReference>
<keyword evidence="3 7" id="KW-0963">Cytoplasm</keyword>
<dbReference type="RefSeq" id="WP_132690436.1">
    <property type="nucleotide sequence ID" value="NZ_SMFT01000002.1"/>
</dbReference>
<dbReference type="AlphaFoldDB" id="A0A4R1FV75"/>
<evidence type="ECO:0000256" key="1">
    <source>
        <dbReference type="ARBA" id="ARBA00004496"/>
    </source>
</evidence>
<evidence type="ECO:0000313" key="8">
    <source>
        <dbReference type="EMBL" id="TCJ98763.1"/>
    </source>
</evidence>
<dbReference type="GO" id="GO:0032259">
    <property type="term" value="P:methylation"/>
    <property type="evidence" value="ECO:0007669"/>
    <property type="project" value="UniProtKB-KW"/>
</dbReference>
<dbReference type="PROSITE" id="PS01279">
    <property type="entry name" value="PCMT"/>
    <property type="match status" value="1"/>
</dbReference>
<dbReference type="PANTHER" id="PTHR11579:SF0">
    <property type="entry name" value="PROTEIN-L-ISOASPARTATE(D-ASPARTATE) O-METHYLTRANSFERASE"/>
    <property type="match status" value="1"/>
</dbReference>
<evidence type="ECO:0000256" key="6">
    <source>
        <dbReference type="ARBA" id="ARBA00022691"/>
    </source>
</evidence>
<dbReference type="HAMAP" id="MF_00090">
    <property type="entry name" value="PIMT"/>
    <property type="match status" value="1"/>
</dbReference>
<dbReference type="SUPFAM" id="SSF53335">
    <property type="entry name" value="S-adenosyl-L-methionine-dependent methyltransferases"/>
    <property type="match status" value="1"/>
</dbReference>